<dbReference type="AlphaFoldDB" id="A0A097IDH9"/>
<dbReference type="eggNOG" id="COG1403">
    <property type="taxonomic scope" value="Bacteria"/>
</dbReference>
<accession>A0A097IDH9</accession>
<keyword evidence="3" id="KW-1185">Reference proteome</keyword>
<dbReference type="InterPro" id="IPR002711">
    <property type="entry name" value="HNH"/>
</dbReference>
<dbReference type="EMBL" id="CP006764">
    <property type="protein sequence ID" value="AIT60191.1"/>
    <property type="molecule type" value="Genomic_DNA"/>
</dbReference>
<gene>
    <name evidence="2" type="ORF">CDOO_02170</name>
</gene>
<dbReference type="InterPro" id="IPR003615">
    <property type="entry name" value="HNH_nuc"/>
</dbReference>
<dbReference type="GO" id="GO:0003676">
    <property type="term" value="F:nucleic acid binding"/>
    <property type="evidence" value="ECO:0007669"/>
    <property type="project" value="InterPro"/>
</dbReference>
<dbReference type="SMART" id="SM00507">
    <property type="entry name" value="HNHc"/>
    <property type="match status" value="1"/>
</dbReference>
<protein>
    <recommendedName>
        <fullName evidence="1">HNH nuclease domain-containing protein</fullName>
    </recommendedName>
</protein>
<feature type="domain" description="HNH nuclease" evidence="1">
    <location>
        <begin position="313"/>
        <end position="365"/>
    </location>
</feature>
<evidence type="ECO:0000313" key="3">
    <source>
        <dbReference type="Proteomes" id="UP000029914"/>
    </source>
</evidence>
<dbReference type="Proteomes" id="UP000029914">
    <property type="component" value="Chromosome"/>
</dbReference>
<organism evidence="2 3">
    <name type="scientific">Corynebacterium doosanense CAU 212 = DSM 45436</name>
    <dbReference type="NCBI Taxonomy" id="558173"/>
    <lineage>
        <taxon>Bacteria</taxon>
        <taxon>Bacillati</taxon>
        <taxon>Actinomycetota</taxon>
        <taxon>Actinomycetes</taxon>
        <taxon>Mycobacteriales</taxon>
        <taxon>Corynebacteriaceae</taxon>
        <taxon>Corynebacterium</taxon>
    </lineage>
</organism>
<dbReference type="KEGG" id="cdo:CDOO_02170"/>
<dbReference type="CDD" id="cd00085">
    <property type="entry name" value="HNHc"/>
    <property type="match status" value="1"/>
</dbReference>
<reference evidence="2 3" key="1">
    <citation type="submission" date="2013-09" db="EMBL/GenBank/DDBJ databases">
        <title>Complete genome sequence of Corynebacterium doosanense CAU 212(T) (=DSM 45436(T)), isolated from activated sludge.</title>
        <authorList>
            <person name="Schaffert L."/>
            <person name="Albersmeier A."/>
            <person name="Kalinowski J."/>
            <person name="Ruckert C."/>
        </authorList>
    </citation>
    <scope>NUCLEOTIDE SEQUENCE [LARGE SCALE GENOMIC DNA]</scope>
    <source>
        <strain evidence="2 3">CAU 212</strain>
    </source>
</reference>
<dbReference type="HOGENOM" id="CLU_026086_0_0_11"/>
<sequence>MTTALSLTTTLSDHDLITTISAANEEMSRQHALFLLNLAEFDDRGLAQECGARSTAAWIVRIFDVADNTAYDYLRVARTVARYRFVADSFLEAGINYSKVRLLGKYLTEENEIELVLLAESMSYRELERALAGRSRAGDRGSSGGEDQFRLWADKETGRVRFSGELGPVGGQKLLTALKIGELANLVDLAEIDPETLSDAERLDEALAEAEPDEVDALGSSRFGMPMPAKLMSSFLGMLNIVHSSPTNTRRAPGAQVHVIYTEDGHAHLPHAPAATAESLTGTMLNGYMRGHLLDGKGATMKLGRSRRLVSDAVATAVLTEWMFQCAMPGCAHTQFIEFHHIVEWARGGLTNPENLLPLCSYCHSLVSRGIAGVELGFGDPARLMFRFRDGTVFESVNRSLPLRVACAGEPYTGAAIPEPPIVINQDFDKEGWVSFGD</sequence>
<dbReference type="GO" id="GO:0004519">
    <property type="term" value="F:endonuclease activity"/>
    <property type="evidence" value="ECO:0007669"/>
    <property type="project" value="InterPro"/>
</dbReference>
<proteinExistence type="predicted"/>
<evidence type="ECO:0000259" key="1">
    <source>
        <dbReference type="SMART" id="SM00507"/>
    </source>
</evidence>
<dbReference type="Pfam" id="PF01844">
    <property type="entry name" value="HNH"/>
    <property type="match status" value="1"/>
</dbReference>
<dbReference type="GO" id="GO:0008270">
    <property type="term" value="F:zinc ion binding"/>
    <property type="evidence" value="ECO:0007669"/>
    <property type="project" value="InterPro"/>
</dbReference>
<name>A0A097IDH9_9CORY</name>
<dbReference type="STRING" id="558173.CDOO_02170"/>
<dbReference type="RefSeq" id="WP_018021417.1">
    <property type="nucleotide sequence ID" value="NZ_AQUX01000002.1"/>
</dbReference>
<dbReference type="Gene3D" id="1.10.30.50">
    <property type="match status" value="1"/>
</dbReference>
<evidence type="ECO:0000313" key="2">
    <source>
        <dbReference type="EMBL" id="AIT60191.1"/>
    </source>
</evidence>
<dbReference type="OrthoDB" id="4752861at2"/>